<evidence type="ECO:0000313" key="2">
    <source>
        <dbReference type="Proteomes" id="UP000605986"/>
    </source>
</evidence>
<gene>
    <name evidence="1" type="ORF">F53441_11957</name>
</gene>
<proteinExistence type="predicted"/>
<dbReference type="EMBL" id="JAADJG010000617">
    <property type="protein sequence ID" value="KAF4441697.1"/>
    <property type="molecule type" value="Genomic_DNA"/>
</dbReference>
<keyword evidence="2" id="KW-1185">Reference proteome</keyword>
<evidence type="ECO:0000313" key="1">
    <source>
        <dbReference type="EMBL" id="KAF4441697.1"/>
    </source>
</evidence>
<name>A0A8H4JZ42_9HYPO</name>
<dbReference type="Proteomes" id="UP000605986">
    <property type="component" value="Unassembled WGS sequence"/>
</dbReference>
<comment type="caution">
    <text evidence="1">The sequence shown here is derived from an EMBL/GenBank/DDBJ whole genome shotgun (WGS) entry which is preliminary data.</text>
</comment>
<accession>A0A8H4JZ42</accession>
<protein>
    <submittedName>
        <fullName evidence="1">Uncharacterized protein</fullName>
    </submittedName>
</protein>
<dbReference type="OrthoDB" id="2991872at2759"/>
<reference evidence="1" key="1">
    <citation type="submission" date="2020-01" db="EMBL/GenBank/DDBJ databases">
        <title>Identification and distribution of gene clusters putatively required for synthesis of sphingolipid metabolism inhibitors in phylogenetically diverse species of the filamentous fungus Fusarium.</title>
        <authorList>
            <person name="Kim H.-S."/>
            <person name="Busman M."/>
            <person name="Brown D.W."/>
            <person name="Divon H."/>
            <person name="Uhlig S."/>
            <person name="Proctor R.H."/>
        </authorList>
    </citation>
    <scope>NUCLEOTIDE SEQUENCE</scope>
    <source>
        <strain evidence="1">NRRL 53441</strain>
    </source>
</reference>
<sequence length="177" mass="19046">MRLLYGARNQNGLSGSSLVMRFSAAWSPTFGCQKRSSFTQMSGLHMNGIITGLHGSSSMGSSFACLQKLGTTPSSAEAGIKPRIEDSIKNVQSLASEVLSTVPQSFGDIDHLGRCHSESKPARWQAIGAYLLLWPIKIIKTSDSSTTEAQKVDAQMVFDRIRECTGMKSSLGALSNL</sequence>
<organism evidence="1 2">
    <name type="scientific">Fusarium austroafricanum</name>
    <dbReference type="NCBI Taxonomy" id="2364996"/>
    <lineage>
        <taxon>Eukaryota</taxon>
        <taxon>Fungi</taxon>
        <taxon>Dikarya</taxon>
        <taxon>Ascomycota</taxon>
        <taxon>Pezizomycotina</taxon>
        <taxon>Sordariomycetes</taxon>
        <taxon>Hypocreomycetidae</taxon>
        <taxon>Hypocreales</taxon>
        <taxon>Nectriaceae</taxon>
        <taxon>Fusarium</taxon>
        <taxon>Fusarium concolor species complex</taxon>
    </lineage>
</organism>
<dbReference type="AlphaFoldDB" id="A0A8H4JZ42"/>